<evidence type="ECO:0008006" key="3">
    <source>
        <dbReference type="Google" id="ProtNLM"/>
    </source>
</evidence>
<name>A0A6P1MKQ0_9FIRM</name>
<dbReference type="KEGG" id="amic:Ami3637_09590"/>
<keyword evidence="2" id="KW-1185">Reference proteome</keyword>
<dbReference type="EMBL" id="CP047591">
    <property type="protein sequence ID" value="QHI72618.1"/>
    <property type="molecule type" value="Genomic_DNA"/>
</dbReference>
<evidence type="ECO:0000313" key="1">
    <source>
        <dbReference type="EMBL" id="QHI72618.1"/>
    </source>
</evidence>
<organism evidence="1 2">
    <name type="scientific">Aminipila terrae</name>
    <dbReference type="NCBI Taxonomy" id="2697030"/>
    <lineage>
        <taxon>Bacteria</taxon>
        <taxon>Bacillati</taxon>
        <taxon>Bacillota</taxon>
        <taxon>Clostridia</taxon>
        <taxon>Peptostreptococcales</taxon>
        <taxon>Anaerovoracaceae</taxon>
        <taxon>Aminipila</taxon>
    </lineage>
</organism>
<dbReference type="Proteomes" id="UP000463883">
    <property type="component" value="Chromosome"/>
</dbReference>
<protein>
    <recommendedName>
        <fullName evidence="3">Ethanolamine utilization protein</fullName>
    </recommendedName>
</protein>
<gene>
    <name evidence="1" type="ORF">Ami3637_09590</name>
</gene>
<dbReference type="RefSeq" id="WP_162362386.1">
    <property type="nucleotide sequence ID" value="NZ_CP047591.1"/>
</dbReference>
<sequence>MELDELVNRITAKVAEKISEMENKSEINFPDCEILNPKPKLLILSEKHETACHEIWENKAINDKFEIVCALNSEYQCNIQQFDVILLRNLSIKSVGQISQGMGETPFTEMVIKSILLGKKIIAVNEEVEVFQYRETAPKLYYGMMMQKIELLKNAGICFCSVGQLEQAILDNPCIQEKKSCCSTEEKTENAVCQPCKKEAVTLAKRVITERDIHSVYEQHLDVIYVTERAIITDLAREYAEQRGISLVIN</sequence>
<reference evidence="1 2" key="1">
    <citation type="submission" date="2020-01" db="EMBL/GenBank/DDBJ databases">
        <title>Genomic analysis of Aminipila sp. CBA3637.</title>
        <authorList>
            <person name="Kim Y.B."/>
            <person name="Roh S.W."/>
        </authorList>
    </citation>
    <scope>NUCLEOTIDE SEQUENCE [LARGE SCALE GENOMIC DNA]</scope>
    <source>
        <strain evidence="1 2">CBA3637</strain>
    </source>
</reference>
<evidence type="ECO:0000313" key="2">
    <source>
        <dbReference type="Proteomes" id="UP000463883"/>
    </source>
</evidence>
<proteinExistence type="predicted"/>
<accession>A0A6P1MKQ0</accession>
<dbReference type="AlphaFoldDB" id="A0A6P1MKQ0"/>